<accession>A0A1T5IP31</accession>
<dbReference type="AlphaFoldDB" id="A0A1T5IP31"/>
<evidence type="ECO:0000313" key="9">
    <source>
        <dbReference type="Proteomes" id="UP000189777"/>
    </source>
</evidence>
<dbReference type="RefSeq" id="WP_079571131.1">
    <property type="nucleotide sequence ID" value="NZ_FUZQ01000001.1"/>
</dbReference>
<proteinExistence type="inferred from homology"/>
<keyword evidence="4" id="KW-0378">Hydrolase</keyword>
<evidence type="ECO:0000313" key="8">
    <source>
        <dbReference type="EMBL" id="SKC40936.1"/>
    </source>
</evidence>
<evidence type="ECO:0000256" key="4">
    <source>
        <dbReference type="ARBA" id="ARBA00022801"/>
    </source>
</evidence>
<dbReference type="Pfam" id="PF00293">
    <property type="entry name" value="NUDIX"/>
    <property type="match status" value="1"/>
</dbReference>
<dbReference type="Gene3D" id="3.90.79.10">
    <property type="entry name" value="Nucleoside Triphosphate Pyrophosphohydrolase"/>
    <property type="match status" value="1"/>
</dbReference>
<dbReference type="PANTHER" id="PTHR10885:SF0">
    <property type="entry name" value="ISOPENTENYL-DIPHOSPHATE DELTA-ISOMERASE"/>
    <property type="match status" value="1"/>
</dbReference>
<dbReference type="GO" id="GO:0016853">
    <property type="term" value="F:isomerase activity"/>
    <property type="evidence" value="ECO:0007669"/>
    <property type="project" value="UniProtKB-KW"/>
</dbReference>
<dbReference type="Proteomes" id="UP000189777">
    <property type="component" value="Unassembled WGS sequence"/>
</dbReference>
<dbReference type="SUPFAM" id="SSF55811">
    <property type="entry name" value="Nudix"/>
    <property type="match status" value="1"/>
</dbReference>
<dbReference type="PANTHER" id="PTHR10885">
    <property type="entry name" value="ISOPENTENYL-DIPHOSPHATE DELTA-ISOMERASE"/>
    <property type="match status" value="1"/>
</dbReference>
<dbReference type="InterPro" id="IPR000086">
    <property type="entry name" value="NUDIX_hydrolase_dom"/>
</dbReference>
<dbReference type="PIRSF" id="PIRSF017340">
    <property type="entry name" value="Nudix_hydro"/>
    <property type="match status" value="1"/>
</dbReference>
<comment type="cofactor">
    <cofactor evidence="1">
        <name>Mg(2+)</name>
        <dbReference type="ChEBI" id="CHEBI:18420"/>
    </cofactor>
</comment>
<feature type="domain" description="Nudix hydrolase" evidence="7">
    <location>
        <begin position="33"/>
        <end position="161"/>
    </location>
</feature>
<dbReference type="STRING" id="526729.SAMN04324258_0765"/>
<gene>
    <name evidence="8" type="ORF">SAMN04324258_0765</name>
</gene>
<protein>
    <submittedName>
        <fullName evidence="8">Isopentenyldiphosphate isomerase</fullName>
    </submittedName>
</protein>
<dbReference type="EMBL" id="FUZQ01000001">
    <property type="protein sequence ID" value="SKC40936.1"/>
    <property type="molecule type" value="Genomic_DNA"/>
</dbReference>
<comment type="similarity">
    <text evidence="2">Belongs to the Nudix hydrolase family.</text>
</comment>
<keyword evidence="5 6" id="KW-0460">Magnesium</keyword>
<dbReference type="CDD" id="cd04697">
    <property type="entry name" value="NUDIX_Hydrolase"/>
    <property type="match status" value="1"/>
</dbReference>
<dbReference type="GO" id="GO:0046872">
    <property type="term" value="F:metal ion binding"/>
    <property type="evidence" value="ECO:0007669"/>
    <property type="project" value="UniProtKB-KW"/>
</dbReference>
<evidence type="ECO:0000256" key="6">
    <source>
        <dbReference type="PIRSR" id="PIRSR017340-1"/>
    </source>
</evidence>
<evidence type="ECO:0000256" key="3">
    <source>
        <dbReference type="ARBA" id="ARBA00022723"/>
    </source>
</evidence>
<dbReference type="OrthoDB" id="67499at2"/>
<name>A0A1T5IP31_9MICO</name>
<keyword evidence="3 6" id="KW-0479">Metal-binding</keyword>
<evidence type="ECO:0000256" key="5">
    <source>
        <dbReference type="ARBA" id="ARBA00022842"/>
    </source>
</evidence>
<organism evidence="8 9">
    <name type="scientific">Krasilnikoviella flava</name>
    <dbReference type="NCBI Taxonomy" id="526729"/>
    <lineage>
        <taxon>Bacteria</taxon>
        <taxon>Bacillati</taxon>
        <taxon>Actinomycetota</taxon>
        <taxon>Actinomycetes</taxon>
        <taxon>Micrococcales</taxon>
        <taxon>Promicromonosporaceae</taxon>
        <taxon>Krasilnikoviella</taxon>
    </lineage>
</organism>
<keyword evidence="9" id="KW-1185">Reference proteome</keyword>
<dbReference type="PROSITE" id="PS51462">
    <property type="entry name" value="NUDIX"/>
    <property type="match status" value="1"/>
</dbReference>
<feature type="binding site" evidence="6">
    <location>
        <position position="90"/>
    </location>
    <ligand>
        <name>Mg(2+)</name>
        <dbReference type="ChEBI" id="CHEBI:18420"/>
    </ligand>
</feature>
<reference evidence="8 9" key="1">
    <citation type="submission" date="2017-02" db="EMBL/GenBank/DDBJ databases">
        <authorList>
            <person name="Peterson S.W."/>
        </authorList>
    </citation>
    <scope>NUCLEOTIDE SEQUENCE [LARGE SCALE GENOMIC DNA]</scope>
    <source>
        <strain evidence="8 9">DSM 21481</strain>
    </source>
</reference>
<feature type="binding site" evidence="6">
    <location>
        <position position="86"/>
    </location>
    <ligand>
        <name>Mg(2+)</name>
        <dbReference type="ChEBI" id="CHEBI:18420"/>
    </ligand>
</feature>
<dbReference type="InterPro" id="IPR024195">
    <property type="entry name" value="NUDIX_hydrolase_YfcD_pred"/>
</dbReference>
<evidence type="ECO:0000259" key="7">
    <source>
        <dbReference type="PROSITE" id="PS51462"/>
    </source>
</evidence>
<sequence length="174" mass="19070">MDETPGSEVVALYDDAGRPCGTASRARVRAENLRHAATAVVVRNGAGDVYVHRRTESKDLYPGRYDFCAGGVLRAGEDPLESARRELAEELGVTGVDLVPLGAADYADSRTRMREFLYECTYDGPVTWQPEEVAWGAWVSPARLLAMIDELPFMPDSVANLAGWLDDLRASPPR</sequence>
<evidence type="ECO:0000256" key="1">
    <source>
        <dbReference type="ARBA" id="ARBA00001946"/>
    </source>
</evidence>
<dbReference type="InterPro" id="IPR015797">
    <property type="entry name" value="NUDIX_hydrolase-like_dom_sf"/>
</dbReference>
<keyword evidence="8" id="KW-0413">Isomerase</keyword>
<dbReference type="GO" id="GO:0016817">
    <property type="term" value="F:hydrolase activity, acting on acid anhydrides"/>
    <property type="evidence" value="ECO:0007669"/>
    <property type="project" value="InterPro"/>
</dbReference>
<evidence type="ECO:0000256" key="2">
    <source>
        <dbReference type="ARBA" id="ARBA00005582"/>
    </source>
</evidence>